<reference evidence="2 3" key="1">
    <citation type="submission" date="2016-10" db="EMBL/GenBank/DDBJ databases">
        <authorList>
            <person name="Varghese N."/>
            <person name="Submissions S."/>
        </authorList>
    </citation>
    <scope>NUCLEOTIDE SEQUENCE [LARGE SCALE GENOMIC DNA]</scope>
    <source>
        <strain evidence="2 3">DSM 17997</strain>
    </source>
</reference>
<accession>A0A1H3PAH3</accession>
<sequence>MIEWIEKRSQKNQTSLTMTKGNPKFLSPLSHSIQIYLDFGEKGNNLPTLSQQKQQMGLHGEMKSFLKQHKN</sequence>
<organism evidence="2 3">
    <name type="scientific">Rhodonellum ikkaensis</name>
    <dbReference type="NCBI Taxonomy" id="336829"/>
    <lineage>
        <taxon>Bacteria</taxon>
        <taxon>Pseudomonadati</taxon>
        <taxon>Bacteroidota</taxon>
        <taxon>Cytophagia</taxon>
        <taxon>Cytophagales</taxon>
        <taxon>Cytophagaceae</taxon>
        <taxon>Rhodonellum</taxon>
    </lineage>
</organism>
<feature type="region of interest" description="Disordered" evidence="1">
    <location>
        <begin position="1"/>
        <end position="23"/>
    </location>
</feature>
<protein>
    <submittedName>
        <fullName evidence="2">Uncharacterized protein</fullName>
    </submittedName>
</protein>
<keyword evidence="3" id="KW-1185">Reference proteome</keyword>
<evidence type="ECO:0000256" key="1">
    <source>
        <dbReference type="SAM" id="MobiDB-lite"/>
    </source>
</evidence>
<gene>
    <name evidence="2" type="ORF">SAMN05444412_104144</name>
</gene>
<evidence type="ECO:0000313" key="2">
    <source>
        <dbReference type="EMBL" id="SDY97825.1"/>
    </source>
</evidence>
<dbReference type="Proteomes" id="UP000199663">
    <property type="component" value="Unassembled WGS sequence"/>
</dbReference>
<feature type="compositionally biased region" description="Polar residues" evidence="1">
    <location>
        <begin position="11"/>
        <end position="20"/>
    </location>
</feature>
<proteinExistence type="predicted"/>
<name>A0A1H3PAH3_9BACT</name>
<dbReference type="EMBL" id="FNQC01000004">
    <property type="protein sequence ID" value="SDY97825.1"/>
    <property type="molecule type" value="Genomic_DNA"/>
</dbReference>
<evidence type="ECO:0000313" key="3">
    <source>
        <dbReference type="Proteomes" id="UP000199663"/>
    </source>
</evidence>
<comment type="caution">
    <text evidence="2">The sequence shown here is derived from an EMBL/GenBank/DDBJ whole genome shotgun (WGS) entry which is preliminary data.</text>
</comment>